<protein>
    <submittedName>
        <fullName evidence="1">Uncharacterized protein</fullName>
    </submittedName>
</protein>
<dbReference type="InterPro" id="IPR001969">
    <property type="entry name" value="Aspartic_peptidase_AS"/>
</dbReference>
<sequence>MREDEDDLYDGDTPGNVFSDPAVRLVERDPVSHRVGVVQSSVLYTFYRQHPMAIIVDTGATTNMIRASTARVYMLPITPASQIARQADGVTPLNVIGYIHCNVTRGSLSFQLDALVVKQLDVDVLAGNPFRARNDVAVRPTKKQIIIGDADMIYYGTGESKADVPSVRRTQAFLLIIWSYTHLVTDTLRALESRLDSRTNMHSKPERAWSPPQEILSVSGALIVANDTDAPILVNWGEHICHARQITSVSPADDPDVCSGRVRLCSESYTSHSTVQRRFYKEQRDCNTLYVRRSDKAGVFNAILRKHQVTWLPCEVAALSIGAAIKHFAPFIIQSSHATEILTDNRPCVEAYEKLMRDEFTLQLERHNSSLNCRYRVHIRHIDGVANLPSDFGSRNPQATSVACHQCQAVKSIPVYLRPQSFTQAPTVVGSSFAADVTRRYRQYIIVLRETLSSYTLPSLIDGERHDQLRNALLSMCAELRLLGDNPITVRVDPAPGFVALVNDSD</sequence>
<evidence type="ECO:0000313" key="1">
    <source>
        <dbReference type="EMBL" id="KAK2183670.1"/>
    </source>
</evidence>
<dbReference type="CDD" id="cd00303">
    <property type="entry name" value="retropepsin_like"/>
    <property type="match status" value="1"/>
</dbReference>
<dbReference type="Gene3D" id="2.40.70.10">
    <property type="entry name" value="Acid Proteases"/>
    <property type="match status" value="1"/>
</dbReference>
<dbReference type="PROSITE" id="PS00141">
    <property type="entry name" value="ASP_PROTEASE"/>
    <property type="match status" value="1"/>
</dbReference>
<reference evidence="1" key="1">
    <citation type="journal article" date="2023" name="Mol. Biol. Evol.">
        <title>Third-Generation Sequencing Reveals the Adaptive Role of the Epigenome in Three Deep-Sea Polychaetes.</title>
        <authorList>
            <person name="Perez M."/>
            <person name="Aroh O."/>
            <person name="Sun Y."/>
            <person name="Lan Y."/>
            <person name="Juniper S.K."/>
            <person name="Young C.R."/>
            <person name="Angers B."/>
            <person name="Qian P.Y."/>
        </authorList>
    </citation>
    <scope>NUCLEOTIDE SEQUENCE</scope>
    <source>
        <strain evidence="1">R07B-5</strain>
    </source>
</reference>
<keyword evidence="2" id="KW-1185">Reference proteome</keyword>
<dbReference type="EMBL" id="JAODUO010000300">
    <property type="protein sequence ID" value="KAK2183670.1"/>
    <property type="molecule type" value="Genomic_DNA"/>
</dbReference>
<proteinExistence type="predicted"/>
<evidence type="ECO:0000313" key="2">
    <source>
        <dbReference type="Proteomes" id="UP001209878"/>
    </source>
</evidence>
<dbReference type="InterPro" id="IPR021109">
    <property type="entry name" value="Peptidase_aspartic_dom_sf"/>
</dbReference>
<accession>A0AAD9NV80</accession>
<name>A0AAD9NV80_RIDPI</name>
<dbReference type="GO" id="GO:0004190">
    <property type="term" value="F:aspartic-type endopeptidase activity"/>
    <property type="evidence" value="ECO:0007669"/>
    <property type="project" value="InterPro"/>
</dbReference>
<organism evidence="1 2">
    <name type="scientific">Ridgeia piscesae</name>
    <name type="common">Tubeworm</name>
    <dbReference type="NCBI Taxonomy" id="27915"/>
    <lineage>
        <taxon>Eukaryota</taxon>
        <taxon>Metazoa</taxon>
        <taxon>Spiralia</taxon>
        <taxon>Lophotrochozoa</taxon>
        <taxon>Annelida</taxon>
        <taxon>Polychaeta</taxon>
        <taxon>Sedentaria</taxon>
        <taxon>Canalipalpata</taxon>
        <taxon>Sabellida</taxon>
        <taxon>Siboglinidae</taxon>
        <taxon>Ridgeia</taxon>
    </lineage>
</organism>
<comment type="caution">
    <text evidence="1">The sequence shown here is derived from an EMBL/GenBank/DDBJ whole genome shotgun (WGS) entry which is preliminary data.</text>
</comment>
<dbReference type="GO" id="GO:0006508">
    <property type="term" value="P:proteolysis"/>
    <property type="evidence" value="ECO:0007669"/>
    <property type="project" value="InterPro"/>
</dbReference>
<gene>
    <name evidence="1" type="ORF">NP493_300g00016</name>
</gene>
<dbReference type="Proteomes" id="UP001209878">
    <property type="component" value="Unassembled WGS sequence"/>
</dbReference>
<dbReference type="AlphaFoldDB" id="A0AAD9NV80"/>